<dbReference type="PANTHER" id="PTHR13847">
    <property type="entry name" value="SARCOSINE DEHYDROGENASE-RELATED"/>
    <property type="match status" value="1"/>
</dbReference>
<evidence type="ECO:0000313" key="3">
    <source>
        <dbReference type="EMBL" id="SLM99080.1"/>
    </source>
</evidence>
<feature type="domain" description="FAD dependent oxidoreductase" evidence="2">
    <location>
        <begin position="3"/>
        <end position="349"/>
    </location>
</feature>
<evidence type="ECO:0000256" key="1">
    <source>
        <dbReference type="ARBA" id="ARBA00023002"/>
    </source>
</evidence>
<keyword evidence="4" id="KW-1185">Reference proteome</keyword>
<proteinExistence type="predicted"/>
<evidence type="ECO:0000313" key="4">
    <source>
        <dbReference type="Proteomes" id="UP000196581"/>
    </source>
</evidence>
<accession>A0A1X6XIW3</accession>
<dbReference type="EC" id="1.5.3.-" evidence="3"/>
<dbReference type="Pfam" id="PF01266">
    <property type="entry name" value="DAO"/>
    <property type="match status" value="1"/>
</dbReference>
<organism evidence="3 4">
    <name type="scientific">Brevibacterium yomogidense</name>
    <dbReference type="NCBI Taxonomy" id="946573"/>
    <lineage>
        <taxon>Bacteria</taxon>
        <taxon>Bacillati</taxon>
        <taxon>Actinomycetota</taxon>
        <taxon>Actinomycetes</taxon>
        <taxon>Micrococcales</taxon>
        <taxon>Brevibacteriaceae</taxon>
        <taxon>Brevibacterium</taxon>
    </lineage>
</organism>
<reference evidence="4" key="1">
    <citation type="submission" date="2017-02" db="EMBL/GenBank/DDBJ databases">
        <authorList>
            <person name="Dridi B."/>
        </authorList>
    </citation>
    <scope>NUCLEOTIDE SEQUENCE [LARGE SCALE GENOMIC DNA]</scope>
    <source>
        <strain evidence="4">B Co 03.10</strain>
    </source>
</reference>
<protein>
    <submittedName>
        <fullName evidence="3">Fructosyl-amino acid oxidase</fullName>
        <ecNumber evidence="3">1.5.3.-</ecNumber>
    </submittedName>
</protein>
<dbReference type="InterPro" id="IPR036188">
    <property type="entry name" value="FAD/NAD-bd_sf"/>
</dbReference>
<dbReference type="Gene3D" id="3.30.9.10">
    <property type="entry name" value="D-Amino Acid Oxidase, subunit A, domain 2"/>
    <property type="match status" value="1"/>
</dbReference>
<dbReference type="SUPFAM" id="SSF51905">
    <property type="entry name" value="FAD/NAD(P)-binding domain"/>
    <property type="match status" value="1"/>
</dbReference>
<dbReference type="GO" id="GO:0005737">
    <property type="term" value="C:cytoplasm"/>
    <property type="evidence" value="ECO:0007669"/>
    <property type="project" value="TreeGrafter"/>
</dbReference>
<dbReference type="PANTHER" id="PTHR13847:SF289">
    <property type="entry name" value="GLYCINE OXIDASE"/>
    <property type="match status" value="1"/>
</dbReference>
<sequence>MKTIVIGAGILGLTAAHSLSLRGHEVVLLEKEAPFAGASHRSFAWLNANNKFPESYYRINREGIEEHKRLQADLPSDRTWFHPSGNLLVDFGETRPETYAKRVADADGMGYPVETVDLARLRQIEPAVQWPDELESALLYPEEAWLDNDVLGQELLRALAERGVEPQIAEVVRIDSDDSGARVVLADGAEVVADSVVVATGAWSRELAAASGMFVPVADLAEQSTRTHSLLGLTEPVDVPLQRIIISDRVNVRPRHDGRMWVQVARVEQRVDEGEDPQMLAEVSAVMEEELERLFGQKVPMERVIYSGRSFPEDGHSIVGFLDDARKVYAVVTHSGMTLGPLFGRLTAEELEGTESELLADFRPSRFASGEVESADFDYFIGRQ</sequence>
<name>A0A1X6XIW3_9MICO</name>
<dbReference type="EMBL" id="FWFF01000017">
    <property type="protein sequence ID" value="SLM99080.1"/>
    <property type="molecule type" value="Genomic_DNA"/>
</dbReference>
<dbReference type="Gene3D" id="3.50.50.60">
    <property type="entry name" value="FAD/NAD(P)-binding domain"/>
    <property type="match status" value="1"/>
</dbReference>
<dbReference type="RefSeq" id="WP_087007846.1">
    <property type="nucleotide sequence ID" value="NZ_FWFF01000017.1"/>
</dbReference>
<evidence type="ECO:0000259" key="2">
    <source>
        <dbReference type="Pfam" id="PF01266"/>
    </source>
</evidence>
<dbReference type="GO" id="GO:0016491">
    <property type="term" value="F:oxidoreductase activity"/>
    <property type="evidence" value="ECO:0007669"/>
    <property type="project" value="UniProtKB-KW"/>
</dbReference>
<dbReference type="AlphaFoldDB" id="A0A1X6XIW3"/>
<keyword evidence="1 3" id="KW-0560">Oxidoreductase</keyword>
<dbReference type="Proteomes" id="UP000196581">
    <property type="component" value="Unassembled WGS sequence"/>
</dbReference>
<dbReference type="InterPro" id="IPR006076">
    <property type="entry name" value="FAD-dep_OxRdtase"/>
</dbReference>
<gene>
    <name evidence="3" type="ORF">FM105_10245</name>
</gene>